<dbReference type="AlphaFoldDB" id="A0A1U9KDP7"/>
<dbReference type="Proteomes" id="UP000188937">
    <property type="component" value="Chromosome"/>
</dbReference>
<gene>
    <name evidence="1" type="ORF">A0U92_02825</name>
</gene>
<keyword evidence="2" id="KW-1185">Reference proteome</keyword>
<accession>A0A1U9KDP7</accession>
<dbReference type="EMBL" id="CP014692">
    <property type="protein sequence ID" value="AQS83878.1"/>
    <property type="molecule type" value="Genomic_DNA"/>
</dbReference>
<name>A0A1U9KDP7_ACEAC</name>
<proteinExistence type="predicted"/>
<dbReference type="KEGG" id="aace:A0U92_02825"/>
<organism evidence="1 2">
    <name type="scientific">Acetobacter aceti</name>
    <dbReference type="NCBI Taxonomy" id="435"/>
    <lineage>
        <taxon>Bacteria</taxon>
        <taxon>Pseudomonadati</taxon>
        <taxon>Pseudomonadota</taxon>
        <taxon>Alphaproteobacteria</taxon>
        <taxon>Acetobacterales</taxon>
        <taxon>Acetobacteraceae</taxon>
        <taxon>Acetobacter</taxon>
        <taxon>Acetobacter subgen. Acetobacter</taxon>
    </lineage>
</organism>
<reference evidence="1 2" key="1">
    <citation type="submission" date="2016-03" db="EMBL/GenBank/DDBJ databases">
        <title>Acetic acid bacteria sequencing.</title>
        <authorList>
            <person name="Brandt J."/>
            <person name="Jakob F."/>
            <person name="Vogel R.F."/>
        </authorList>
    </citation>
    <scope>NUCLEOTIDE SEQUENCE [LARGE SCALE GENOMIC DNA]</scope>
    <source>
        <strain evidence="1 2">TMW2.1153</strain>
    </source>
</reference>
<sequence>MFEWWIATGSQMTYVVREIEQAINLLKLLPYKTYSARALDYDKCEFSDASVKNMQASIPKSIQENKFEDFFPSFPCDGAMIEIDSPKRRLRAT</sequence>
<evidence type="ECO:0000313" key="2">
    <source>
        <dbReference type="Proteomes" id="UP000188937"/>
    </source>
</evidence>
<protein>
    <submittedName>
        <fullName evidence="1">Uncharacterized protein</fullName>
    </submittedName>
</protein>
<evidence type="ECO:0000313" key="1">
    <source>
        <dbReference type="EMBL" id="AQS83878.1"/>
    </source>
</evidence>